<dbReference type="EMBL" id="FNKM01000002">
    <property type="protein sequence ID" value="SDR03237.1"/>
    <property type="molecule type" value="Genomic_DNA"/>
</dbReference>
<evidence type="ECO:0000313" key="3">
    <source>
        <dbReference type="EMBL" id="SDR03237.1"/>
    </source>
</evidence>
<dbReference type="EMBL" id="VFES01000018">
    <property type="protein sequence ID" value="TWR61876.1"/>
    <property type="molecule type" value="Genomic_DNA"/>
</dbReference>
<reference evidence="3 5" key="1">
    <citation type="submission" date="2016-10" db="EMBL/GenBank/DDBJ databases">
        <authorList>
            <person name="Varghese N."/>
            <person name="Submissions S."/>
        </authorList>
    </citation>
    <scope>NUCLEOTIDE SEQUENCE [LARGE SCALE GENOMIC DNA]</scope>
    <source>
        <strain evidence="3 5">BS2976</strain>
    </source>
</reference>
<dbReference type="Proteomes" id="UP000317267">
    <property type="component" value="Unassembled WGS sequence"/>
</dbReference>
<dbReference type="InterPro" id="IPR006311">
    <property type="entry name" value="TAT_signal"/>
</dbReference>
<dbReference type="InterPro" id="IPR023631">
    <property type="entry name" value="Amidase_dom"/>
</dbReference>
<dbReference type="OrthoDB" id="8872210at2"/>
<sequence>MSITENDSNTPQGTGGTDAGRRQVLKGLVGGVIAGSLPGVAWSAAVQPAVGSPQTPAKATGEIVDWSATQLSLAIHRRQVSCREVMAAYLARIEQLNPTYNALVALRDSNTLLKEASTYDVKLKAGESLGWLHGIPQAPKDLALTKDIVTTFGSPLLQKNQPKVDSIHVARARAAGALMIGKTNTPEFGLGSQTYNPVYGPTRNPYNPQKTSGGSSGGAATALALRMLPVADGSDFGGSLRNPAAFCNVYGMRPSQGRVPRSPADEVFISQLGYSGPMARTVPDLALLLATQSGLDLSDALSLETSAELAALTPQNVEHVLQSRQTGKKIGWLEDWDGYLAMEPGILALCEKALGNLADQGMLIEPLKSPFAPERLWDTWLVHRHFGIGNGLLKYYEDPAKRALLKPEAIWEIEGSLKLSAADFFNASKTRSAWYKSLVTLFEHYDYLAAPTAQVFPFDVNEHWPTQINGRSMDTYHRWMETCFPWTLSGSPIISVPVGFSAQGLPMGMQLIGRPRDDLGLLKLAYAYEQHNDWVNTRRPALQ</sequence>
<dbReference type="PANTHER" id="PTHR11895:SF76">
    <property type="entry name" value="INDOLEACETAMIDE HYDROLASE"/>
    <property type="match status" value="1"/>
</dbReference>
<evidence type="ECO:0000313" key="4">
    <source>
        <dbReference type="EMBL" id="TWR61876.1"/>
    </source>
</evidence>
<feature type="domain" description="Amidase" evidence="2">
    <location>
        <begin position="84"/>
        <end position="522"/>
    </location>
</feature>
<evidence type="ECO:0000259" key="2">
    <source>
        <dbReference type="Pfam" id="PF01425"/>
    </source>
</evidence>
<dbReference type="PANTHER" id="PTHR11895">
    <property type="entry name" value="TRANSAMIDASE"/>
    <property type="match status" value="1"/>
</dbReference>
<evidence type="ECO:0000256" key="1">
    <source>
        <dbReference type="SAM" id="MobiDB-lite"/>
    </source>
</evidence>
<dbReference type="Proteomes" id="UP000198740">
    <property type="component" value="Unassembled WGS sequence"/>
</dbReference>
<dbReference type="InterPro" id="IPR000120">
    <property type="entry name" value="Amidase"/>
</dbReference>
<evidence type="ECO:0000313" key="6">
    <source>
        <dbReference type="Proteomes" id="UP000317267"/>
    </source>
</evidence>
<dbReference type="RefSeq" id="WP_090402270.1">
    <property type="nucleotide sequence ID" value="NZ_FNKM01000002.1"/>
</dbReference>
<accession>A0A1H1FQM0</accession>
<organism evidence="4 6">
    <name type="scientific">Pseudomonas grimontii</name>
    <dbReference type="NCBI Taxonomy" id="129847"/>
    <lineage>
        <taxon>Bacteria</taxon>
        <taxon>Pseudomonadati</taxon>
        <taxon>Pseudomonadota</taxon>
        <taxon>Gammaproteobacteria</taxon>
        <taxon>Pseudomonadales</taxon>
        <taxon>Pseudomonadaceae</taxon>
        <taxon>Pseudomonas</taxon>
    </lineage>
</organism>
<gene>
    <name evidence="4" type="ORF">FIV39_24900</name>
    <name evidence="3" type="ORF">SAMN04490186_3004</name>
</gene>
<comment type="caution">
    <text evidence="4">The sequence shown here is derived from an EMBL/GenBank/DDBJ whole genome shotgun (WGS) entry which is preliminary data.</text>
</comment>
<dbReference type="AlphaFoldDB" id="A0A1H1FQM0"/>
<feature type="compositionally biased region" description="Polar residues" evidence="1">
    <location>
        <begin position="1"/>
        <end position="12"/>
    </location>
</feature>
<dbReference type="PROSITE" id="PS00571">
    <property type="entry name" value="AMIDASES"/>
    <property type="match status" value="1"/>
</dbReference>
<protein>
    <submittedName>
        <fullName evidence="4">Amidase</fullName>
    </submittedName>
</protein>
<dbReference type="GO" id="GO:0003824">
    <property type="term" value="F:catalytic activity"/>
    <property type="evidence" value="ECO:0007669"/>
    <property type="project" value="InterPro"/>
</dbReference>
<dbReference type="PROSITE" id="PS51318">
    <property type="entry name" value="TAT"/>
    <property type="match status" value="1"/>
</dbReference>
<evidence type="ECO:0000313" key="5">
    <source>
        <dbReference type="Proteomes" id="UP000198740"/>
    </source>
</evidence>
<name>A0A1H1FQM0_9PSED</name>
<dbReference type="InterPro" id="IPR020556">
    <property type="entry name" value="Amidase_CS"/>
</dbReference>
<dbReference type="SUPFAM" id="SSF75304">
    <property type="entry name" value="Amidase signature (AS) enzymes"/>
    <property type="match status" value="1"/>
</dbReference>
<feature type="region of interest" description="Disordered" evidence="1">
    <location>
        <begin position="1"/>
        <end position="20"/>
    </location>
</feature>
<keyword evidence="5" id="KW-1185">Reference proteome</keyword>
<dbReference type="InterPro" id="IPR036928">
    <property type="entry name" value="AS_sf"/>
</dbReference>
<dbReference type="Gene3D" id="3.90.1300.10">
    <property type="entry name" value="Amidase signature (AS) domain"/>
    <property type="match status" value="1"/>
</dbReference>
<dbReference type="Pfam" id="PF01425">
    <property type="entry name" value="Amidase"/>
    <property type="match status" value="1"/>
</dbReference>
<reference evidence="4 6" key="2">
    <citation type="submission" date="2019-06" db="EMBL/GenBank/DDBJ databases">
        <title>Pseudomonas bimorpha sp. nov. isolated from bovine raw milk and skim milk concentrate.</title>
        <authorList>
            <person name="Hofmann K."/>
            <person name="Huptas C."/>
            <person name="Doll E."/>
            <person name="Scherer S."/>
            <person name="Wenning M."/>
        </authorList>
    </citation>
    <scope>NUCLEOTIDE SEQUENCE [LARGE SCALE GENOMIC DNA]</scope>
    <source>
        <strain evidence="4 6">DSM 17515</strain>
    </source>
</reference>
<dbReference type="NCBIfam" id="NF005686">
    <property type="entry name" value="PRK07486.1"/>
    <property type="match status" value="1"/>
</dbReference>
<proteinExistence type="predicted"/>